<dbReference type="GO" id="GO:0005102">
    <property type="term" value="F:signaling receptor binding"/>
    <property type="evidence" value="ECO:0007669"/>
    <property type="project" value="TreeGrafter"/>
</dbReference>
<dbReference type="InterPro" id="IPR013783">
    <property type="entry name" value="Ig-like_fold"/>
</dbReference>
<dbReference type="PANTHER" id="PTHR24100:SF151">
    <property type="entry name" value="ICOS LIGAND"/>
    <property type="match status" value="1"/>
</dbReference>
<protein>
    <recommendedName>
        <fullName evidence="5">Ig-like domain-containing protein</fullName>
    </recommendedName>
</protein>
<proteinExistence type="predicted"/>
<dbReference type="GO" id="GO:0050852">
    <property type="term" value="P:T cell receptor signaling pathway"/>
    <property type="evidence" value="ECO:0007669"/>
    <property type="project" value="TreeGrafter"/>
</dbReference>
<dbReference type="Pfam" id="PF07686">
    <property type="entry name" value="V-set"/>
    <property type="match status" value="1"/>
</dbReference>
<evidence type="ECO:0000259" key="5">
    <source>
        <dbReference type="PROSITE" id="PS50835"/>
    </source>
</evidence>
<feature type="domain" description="Ig-like" evidence="5">
    <location>
        <begin position="14"/>
        <end position="129"/>
    </location>
</feature>
<dbReference type="SMART" id="SM00409">
    <property type="entry name" value="IG"/>
    <property type="match status" value="1"/>
</dbReference>
<dbReference type="Proteomes" id="UP001187415">
    <property type="component" value="Unassembled WGS sequence"/>
</dbReference>
<dbReference type="InterPro" id="IPR007110">
    <property type="entry name" value="Ig-like_dom"/>
</dbReference>
<dbReference type="EMBL" id="JAUPFM010000001">
    <property type="protein sequence ID" value="KAK2863453.1"/>
    <property type="molecule type" value="Genomic_DNA"/>
</dbReference>
<comment type="subcellular location">
    <subcellularLocation>
        <location evidence="1">Membrane</location>
    </subcellularLocation>
</comment>
<organism evidence="6 7">
    <name type="scientific">Channa striata</name>
    <name type="common">Snakehead murrel</name>
    <name type="synonym">Ophicephalus striatus</name>
    <dbReference type="NCBI Taxonomy" id="64152"/>
    <lineage>
        <taxon>Eukaryota</taxon>
        <taxon>Metazoa</taxon>
        <taxon>Chordata</taxon>
        <taxon>Craniata</taxon>
        <taxon>Vertebrata</taxon>
        <taxon>Euteleostomi</taxon>
        <taxon>Actinopterygii</taxon>
        <taxon>Neopterygii</taxon>
        <taxon>Teleostei</taxon>
        <taxon>Neoteleostei</taxon>
        <taxon>Acanthomorphata</taxon>
        <taxon>Anabantaria</taxon>
        <taxon>Anabantiformes</taxon>
        <taxon>Channoidei</taxon>
        <taxon>Channidae</taxon>
        <taxon>Channa</taxon>
    </lineage>
</organism>
<comment type="caution">
    <text evidence="6">The sequence shown here is derived from an EMBL/GenBank/DDBJ whole genome shotgun (WGS) entry which is preliminary data.</text>
</comment>
<sequence length="157" mass="17872">MAVLSCSLLWMCLPVCFLSVSEQEQEVLTAEPGQTVSLTCRAPSNIDISAVEWTRPDLKPEYVFFYRDAQSDPENQHPSFVNRVELKDKQMKDRDVSLLLKDLTVNDTGTYECRVLPRRTGRTQRSMLDTEPIKTINVKVQQSRQCDAGFRQLVSGS</sequence>
<dbReference type="SUPFAM" id="SSF48726">
    <property type="entry name" value="Immunoglobulin"/>
    <property type="match status" value="1"/>
</dbReference>
<keyword evidence="4" id="KW-0732">Signal</keyword>
<dbReference type="AlphaFoldDB" id="A0AA88P272"/>
<dbReference type="PROSITE" id="PS50835">
    <property type="entry name" value="IG_LIKE"/>
    <property type="match status" value="1"/>
</dbReference>
<dbReference type="PANTHER" id="PTHR24100">
    <property type="entry name" value="BUTYROPHILIN"/>
    <property type="match status" value="1"/>
</dbReference>
<name>A0AA88P272_CHASR</name>
<dbReference type="InterPro" id="IPR050504">
    <property type="entry name" value="IgSF_BTN/MOG"/>
</dbReference>
<dbReference type="InterPro" id="IPR013106">
    <property type="entry name" value="Ig_V-set"/>
</dbReference>
<reference evidence="6" key="1">
    <citation type="submission" date="2023-07" db="EMBL/GenBank/DDBJ databases">
        <title>Chromosome-level Genome Assembly of Striped Snakehead (Channa striata).</title>
        <authorList>
            <person name="Liu H."/>
        </authorList>
    </citation>
    <scope>NUCLEOTIDE SEQUENCE</scope>
    <source>
        <strain evidence="6">Gz</strain>
        <tissue evidence="6">Muscle</tissue>
    </source>
</reference>
<dbReference type="GO" id="GO:0009897">
    <property type="term" value="C:external side of plasma membrane"/>
    <property type="evidence" value="ECO:0007669"/>
    <property type="project" value="TreeGrafter"/>
</dbReference>
<evidence type="ECO:0000313" key="6">
    <source>
        <dbReference type="EMBL" id="KAK2863453.1"/>
    </source>
</evidence>
<keyword evidence="2" id="KW-0472">Membrane</keyword>
<keyword evidence="3" id="KW-0393">Immunoglobulin domain</keyword>
<evidence type="ECO:0000256" key="2">
    <source>
        <dbReference type="ARBA" id="ARBA00023136"/>
    </source>
</evidence>
<evidence type="ECO:0000313" key="7">
    <source>
        <dbReference type="Proteomes" id="UP001187415"/>
    </source>
</evidence>
<dbReference type="GO" id="GO:0001817">
    <property type="term" value="P:regulation of cytokine production"/>
    <property type="evidence" value="ECO:0007669"/>
    <property type="project" value="TreeGrafter"/>
</dbReference>
<evidence type="ECO:0000256" key="4">
    <source>
        <dbReference type="SAM" id="SignalP"/>
    </source>
</evidence>
<dbReference type="InterPro" id="IPR003599">
    <property type="entry name" value="Ig_sub"/>
</dbReference>
<dbReference type="SMART" id="SM00406">
    <property type="entry name" value="IGv"/>
    <property type="match status" value="1"/>
</dbReference>
<feature type="chain" id="PRO_5041702094" description="Ig-like domain-containing protein" evidence="4">
    <location>
        <begin position="24"/>
        <end position="157"/>
    </location>
</feature>
<accession>A0AA88P272</accession>
<gene>
    <name evidence="6" type="ORF">Q5P01_002986</name>
</gene>
<dbReference type="InterPro" id="IPR036179">
    <property type="entry name" value="Ig-like_dom_sf"/>
</dbReference>
<evidence type="ECO:0000256" key="1">
    <source>
        <dbReference type="ARBA" id="ARBA00004370"/>
    </source>
</evidence>
<dbReference type="Gene3D" id="2.60.40.10">
    <property type="entry name" value="Immunoglobulins"/>
    <property type="match status" value="1"/>
</dbReference>
<evidence type="ECO:0000256" key="3">
    <source>
        <dbReference type="ARBA" id="ARBA00023319"/>
    </source>
</evidence>
<feature type="signal peptide" evidence="4">
    <location>
        <begin position="1"/>
        <end position="23"/>
    </location>
</feature>
<keyword evidence="7" id="KW-1185">Reference proteome</keyword>